<dbReference type="InterPro" id="IPR009057">
    <property type="entry name" value="Homeodomain-like_sf"/>
</dbReference>
<feature type="domain" description="HTH tetR-type" evidence="5">
    <location>
        <begin position="15"/>
        <end position="75"/>
    </location>
</feature>
<evidence type="ECO:0000256" key="1">
    <source>
        <dbReference type="ARBA" id="ARBA00023015"/>
    </source>
</evidence>
<keyword evidence="3" id="KW-0804">Transcription</keyword>
<evidence type="ECO:0000313" key="7">
    <source>
        <dbReference type="Proteomes" id="UP001595962"/>
    </source>
</evidence>
<keyword evidence="2 4" id="KW-0238">DNA-binding</keyword>
<dbReference type="PANTHER" id="PTHR30055">
    <property type="entry name" value="HTH-TYPE TRANSCRIPTIONAL REGULATOR RUTR"/>
    <property type="match status" value="1"/>
</dbReference>
<protein>
    <submittedName>
        <fullName evidence="6">TetR/AcrR family transcriptional regulator</fullName>
    </submittedName>
</protein>
<dbReference type="PRINTS" id="PR00455">
    <property type="entry name" value="HTHTETR"/>
</dbReference>
<dbReference type="Proteomes" id="UP001595962">
    <property type="component" value="Unassembled WGS sequence"/>
</dbReference>
<dbReference type="PROSITE" id="PS50977">
    <property type="entry name" value="HTH_TETR_2"/>
    <property type="match status" value="1"/>
</dbReference>
<name>A0ABV9JP71_9GAMM</name>
<keyword evidence="7" id="KW-1185">Reference proteome</keyword>
<evidence type="ECO:0000256" key="4">
    <source>
        <dbReference type="PROSITE-ProRule" id="PRU00335"/>
    </source>
</evidence>
<dbReference type="Gene3D" id="1.10.357.10">
    <property type="entry name" value="Tetracycline Repressor, domain 2"/>
    <property type="match status" value="1"/>
</dbReference>
<comment type="caution">
    <text evidence="6">The sequence shown here is derived from an EMBL/GenBank/DDBJ whole genome shotgun (WGS) entry which is preliminary data.</text>
</comment>
<evidence type="ECO:0000256" key="2">
    <source>
        <dbReference type="ARBA" id="ARBA00023125"/>
    </source>
</evidence>
<organism evidence="6 7">
    <name type="scientific">Rheinheimera marina</name>
    <dbReference type="NCBI Taxonomy" id="1774958"/>
    <lineage>
        <taxon>Bacteria</taxon>
        <taxon>Pseudomonadati</taxon>
        <taxon>Pseudomonadota</taxon>
        <taxon>Gammaproteobacteria</taxon>
        <taxon>Chromatiales</taxon>
        <taxon>Chromatiaceae</taxon>
        <taxon>Rheinheimera</taxon>
    </lineage>
</organism>
<evidence type="ECO:0000313" key="6">
    <source>
        <dbReference type="EMBL" id="MFC4656014.1"/>
    </source>
</evidence>
<feature type="DNA-binding region" description="H-T-H motif" evidence="4">
    <location>
        <begin position="38"/>
        <end position="57"/>
    </location>
</feature>
<dbReference type="Pfam" id="PF00440">
    <property type="entry name" value="TetR_N"/>
    <property type="match status" value="1"/>
</dbReference>
<sequence length="203" mass="22784">MSDKPKRHLDPQLAEARRAQVINAASDCFRRKGYHAAGMAEISKTAGMSAGHIYNYFDSKEAIIEAIIERDKEEMFSVFNGFLEQPGDLLQIMVDGADDGVEKHLDLERSALELEMLSEAARNEKVAALLAQSDTQARALMKQLMQSERSQIRHLPEHELDARIAVMFSMITGLTMRRVLHPELDKDTILLALNPVLKTLLTP</sequence>
<dbReference type="SUPFAM" id="SSF48498">
    <property type="entry name" value="Tetracyclin repressor-like, C-terminal domain"/>
    <property type="match status" value="1"/>
</dbReference>
<dbReference type="RefSeq" id="WP_377334691.1">
    <property type="nucleotide sequence ID" value="NZ_JBHSGB010000012.1"/>
</dbReference>
<proteinExistence type="predicted"/>
<evidence type="ECO:0000259" key="5">
    <source>
        <dbReference type="PROSITE" id="PS50977"/>
    </source>
</evidence>
<evidence type="ECO:0000256" key="3">
    <source>
        <dbReference type="ARBA" id="ARBA00023163"/>
    </source>
</evidence>
<dbReference type="EMBL" id="JBHSGB010000012">
    <property type="protein sequence ID" value="MFC4656014.1"/>
    <property type="molecule type" value="Genomic_DNA"/>
</dbReference>
<dbReference type="InterPro" id="IPR050109">
    <property type="entry name" value="HTH-type_TetR-like_transc_reg"/>
</dbReference>
<reference evidence="7" key="1">
    <citation type="journal article" date="2019" name="Int. J. Syst. Evol. Microbiol.">
        <title>The Global Catalogue of Microorganisms (GCM) 10K type strain sequencing project: providing services to taxonomists for standard genome sequencing and annotation.</title>
        <authorList>
            <consortium name="The Broad Institute Genomics Platform"/>
            <consortium name="The Broad Institute Genome Sequencing Center for Infectious Disease"/>
            <person name="Wu L."/>
            <person name="Ma J."/>
        </authorList>
    </citation>
    <scope>NUCLEOTIDE SEQUENCE [LARGE SCALE GENOMIC DNA]</scope>
    <source>
        <strain evidence="7">DT28</strain>
    </source>
</reference>
<accession>A0ABV9JP71</accession>
<dbReference type="SUPFAM" id="SSF46689">
    <property type="entry name" value="Homeodomain-like"/>
    <property type="match status" value="1"/>
</dbReference>
<dbReference type="InterPro" id="IPR036271">
    <property type="entry name" value="Tet_transcr_reg_TetR-rel_C_sf"/>
</dbReference>
<gene>
    <name evidence="6" type="ORF">ACFO3I_13450</name>
</gene>
<dbReference type="InterPro" id="IPR001647">
    <property type="entry name" value="HTH_TetR"/>
</dbReference>
<dbReference type="PANTHER" id="PTHR30055:SF234">
    <property type="entry name" value="HTH-TYPE TRANSCRIPTIONAL REGULATOR BETI"/>
    <property type="match status" value="1"/>
</dbReference>
<keyword evidence="1" id="KW-0805">Transcription regulation</keyword>